<dbReference type="InterPro" id="IPR036648">
    <property type="entry name" value="CN_Hdrase_a/SCN_Hdrase_g_sf"/>
</dbReference>
<evidence type="ECO:0000313" key="10">
    <source>
        <dbReference type="Proteomes" id="UP000541109"/>
    </source>
</evidence>
<feature type="binding site" evidence="6">
    <location>
        <position position="116"/>
    </location>
    <ligand>
        <name>Fe(3+)</name>
        <dbReference type="ChEBI" id="CHEBI:29034"/>
    </ligand>
</feature>
<dbReference type="InterPro" id="IPR004232">
    <property type="entry name" value="CN_Hdrtase_a/SCN_Hdrlase_g"/>
</dbReference>
<evidence type="ECO:0000256" key="6">
    <source>
        <dbReference type="PIRSR" id="PIRSR001426-1"/>
    </source>
</evidence>
<dbReference type="AlphaFoldDB" id="A0A839ACX2"/>
<proteinExistence type="inferred from homology"/>
<dbReference type="Proteomes" id="UP000541109">
    <property type="component" value="Unassembled WGS sequence"/>
</dbReference>
<evidence type="ECO:0000259" key="8">
    <source>
        <dbReference type="Pfam" id="PF02979"/>
    </source>
</evidence>
<evidence type="ECO:0000313" key="9">
    <source>
        <dbReference type="EMBL" id="MBA5777361.1"/>
    </source>
</evidence>
<dbReference type="InterPro" id="IPR023900">
    <property type="entry name" value="CN_Hdrtase_asu/SCN_Hdrlase_gsu"/>
</dbReference>
<dbReference type="RefSeq" id="WP_182164671.1">
    <property type="nucleotide sequence ID" value="NZ_JACFXV010000048.1"/>
</dbReference>
<evidence type="ECO:0000256" key="7">
    <source>
        <dbReference type="SAM" id="MobiDB-lite"/>
    </source>
</evidence>
<reference evidence="9 10" key="1">
    <citation type="submission" date="2020-07" db="EMBL/GenBank/DDBJ databases">
        <title>Stappia sp., F7233, whole genome shotgun sequencing project.</title>
        <authorList>
            <person name="Jiang S."/>
            <person name="Liu Z.W."/>
            <person name="Du Z.J."/>
        </authorList>
    </citation>
    <scope>NUCLEOTIDE SEQUENCE [LARGE SCALE GENOMIC DNA]</scope>
    <source>
        <strain evidence="9 10">F7233</strain>
    </source>
</reference>
<evidence type="ECO:0000256" key="1">
    <source>
        <dbReference type="ARBA" id="ARBA00009363"/>
    </source>
</evidence>
<keyword evidence="10" id="KW-1185">Reference proteome</keyword>
<evidence type="ECO:0000256" key="3">
    <source>
        <dbReference type="ARBA" id="ARBA00022723"/>
    </source>
</evidence>
<feature type="domain" description="Nitrile hydratase alpha/Thiocyanate hydrolase gamma" evidence="8">
    <location>
        <begin position="24"/>
        <end position="205"/>
    </location>
</feature>
<keyword evidence="3 6" id="KW-0479">Metal-binding</keyword>
<dbReference type="GO" id="GO:0018822">
    <property type="term" value="F:nitrile hydratase activity"/>
    <property type="evidence" value="ECO:0007669"/>
    <property type="project" value="UniProtKB-EC"/>
</dbReference>
<dbReference type="Gene3D" id="3.90.330.10">
    <property type="entry name" value="Nitrile hydratase alpha /Thiocyanate hydrolase gamma"/>
    <property type="match status" value="1"/>
</dbReference>
<feature type="region of interest" description="Disordered" evidence="7">
    <location>
        <begin position="1"/>
        <end position="26"/>
    </location>
</feature>
<dbReference type="PIRSF" id="PIRSF001426">
    <property type="entry name" value="NHase_alpha"/>
    <property type="match status" value="1"/>
</dbReference>
<dbReference type="EMBL" id="JACFXV010000048">
    <property type="protein sequence ID" value="MBA5777361.1"/>
    <property type="molecule type" value="Genomic_DNA"/>
</dbReference>
<sequence>MSQHHDHHHGAGHDHAHDHSHLSDTEARVRALESVLTEKGYVDPAALDELIETYETKVGPRNGAHVVAKAWSDPAFRERLMTNASEAIHSLGYTGRQGEHMVALENTPTLHNMVVCTLCSCYPWPVLGLPPVWYKSAPYRSKAVRDPRGVLSDFGVSLPEGTEIRVWDSTAEIRYLVIPMRPEGTEGWSEEQLMKLVTRDSMIGTGLALSPAGLQEAAE</sequence>
<feature type="compositionally biased region" description="Basic and acidic residues" evidence="7">
    <location>
        <begin position="9"/>
        <end position="26"/>
    </location>
</feature>
<dbReference type="Pfam" id="PF02979">
    <property type="entry name" value="NHase_alpha"/>
    <property type="match status" value="1"/>
</dbReference>
<comment type="similarity">
    <text evidence="1">Belongs to the nitrile hydratase subunit alpha family.</text>
</comment>
<feature type="binding site" evidence="6">
    <location>
        <position position="120"/>
    </location>
    <ligand>
        <name>Fe(3+)</name>
        <dbReference type="ChEBI" id="CHEBI:29034"/>
    </ligand>
</feature>
<keyword evidence="4 9" id="KW-0456">Lyase</keyword>
<dbReference type="NCBIfam" id="TIGR01323">
    <property type="entry name" value="nitrile_alph"/>
    <property type="match status" value="1"/>
</dbReference>
<feature type="binding site" evidence="6">
    <location>
        <position position="121"/>
    </location>
    <ligand>
        <name>Fe(3+)</name>
        <dbReference type="ChEBI" id="CHEBI:29034"/>
    </ligand>
</feature>
<evidence type="ECO:0000256" key="2">
    <source>
        <dbReference type="ARBA" id="ARBA00013079"/>
    </source>
</evidence>
<dbReference type="GO" id="GO:0046914">
    <property type="term" value="F:transition metal ion binding"/>
    <property type="evidence" value="ECO:0007669"/>
    <property type="project" value="InterPro"/>
</dbReference>
<organism evidence="9 10">
    <name type="scientific">Stappia albiluteola</name>
    <dbReference type="NCBI Taxonomy" id="2758565"/>
    <lineage>
        <taxon>Bacteria</taxon>
        <taxon>Pseudomonadati</taxon>
        <taxon>Pseudomonadota</taxon>
        <taxon>Alphaproteobacteria</taxon>
        <taxon>Hyphomicrobiales</taxon>
        <taxon>Stappiaceae</taxon>
        <taxon>Stappia</taxon>
    </lineage>
</organism>
<dbReference type="SUPFAM" id="SSF56209">
    <property type="entry name" value="Nitrile hydratase alpha chain"/>
    <property type="match status" value="1"/>
</dbReference>
<keyword evidence="6" id="KW-0408">Iron</keyword>
<feature type="binding site" evidence="6">
    <location>
        <position position="119"/>
    </location>
    <ligand>
        <name>Fe(3+)</name>
        <dbReference type="ChEBI" id="CHEBI:29034"/>
    </ligand>
</feature>
<name>A0A839ACX2_9HYPH</name>
<dbReference type="EC" id="4.2.1.84" evidence="2"/>
<comment type="caution">
    <text evidence="9">The sequence shown here is derived from an EMBL/GenBank/DDBJ whole genome shotgun (WGS) entry which is preliminary data.</text>
</comment>
<evidence type="ECO:0000256" key="4">
    <source>
        <dbReference type="ARBA" id="ARBA00023239"/>
    </source>
</evidence>
<comment type="catalytic activity">
    <reaction evidence="5">
        <text>an aliphatic primary amide = an aliphatic nitrile + H2O</text>
        <dbReference type="Rhea" id="RHEA:12673"/>
        <dbReference type="ChEBI" id="CHEBI:15377"/>
        <dbReference type="ChEBI" id="CHEBI:65285"/>
        <dbReference type="ChEBI" id="CHEBI:80291"/>
        <dbReference type="EC" id="4.2.1.84"/>
    </reaction>
</comment>
<evidence type="ECO:0000256" key="5">
    <source>
        <dbReference type="ARBA" id="ARBA00044877"/>
    </source>
</evidence>
<dbReference type="InterPro" id="IPR018141">
    <property type="entry name" value="Nitrile_hydratase_asu"/>
</dbReference>
<gene>
    <name evidence="9" type="primary">nthA</name>
    <name evidence="9" type="ORF">H2509_09500</name>
</gene>
<protein>
    <recommendedName>
        <fullName evidence="2">nitrile hydratase</fullName>
        <ecNumber evidence="2">4.2.1.84</ecNumber>
    </recommendedName>
</protein>
<accession>A0A839ACX2</accession>